<feature type="region of interest" description="Disordered" evidence="1">
    <location>
        <begin position="738"/>
        <end position="872"/>
    </location>
</feature>
<dbReference type="Pfam" id="PF04424">
    <property type="entry name" value="MINDY_DUB"/>
    <property type="match status" value="1"/>
</dbReference>
<feature type="compositionally biased region" description="Basic and acidic residues" evidence="1">
    <location>
        <begin position="860"/>
        <end position="872"/>
    </location>
</feature>
<evidence type="ECO:0000313" key="3">
    <source>
        <dbReference type="EMBL" id="KAJ5462062.1"/>
    </source>
</evidence>
<feature type="compositionally biased region" description="Low complexity" evidence="1">
    <location>
        <begin position="21"/>
        <end position="33"/>
    </location>
</feature>
<proteinExistence type="predicted"/>
<sequence>MVLRKPPPPRLENLHKWNAHTAASTSPSTSSPSQHRARLNRAPSEDSIYSPDLNTSPAFDLMPLEEAQRSPVGSPTSHPPDPWTESFEDRAKQEHPATLARSSYPTEADGGGKLIPPVLQAGLHAPAENGWHQTPQPALPAPNSSTGEVPMQLQSNNPFLKPRPVNMRQSSSESNDWNDRHSHTTASSDPLSQTEGYIPMTARLSLLDSLEQQESPWADHEPPHAEPPRPISVDPPHDPSPWGSQHSIKISAPQEIYLQGGQTNPYAPALVVQSADGGPADDSYGLPPPHAEGRLGSDAGINTPSMISTATSATSHELIDLEIPSGALGVDTGSHQGASPLDTDEIDEKGEKSLLDSRDPSTGEVPQLPPRHVSHEGIPPLPSRNLSPTEAARQKEQRAETYSIRQINWTNREGTLLQSPILVQNKNGPCPLLALINALVLRADPNVEPPIVRALKTREQISLGLLIEALFEELTTCLGPDEEFPDIEALTQFLTMLHTGMNVNPRLTLETVESPGTFLQTPDLRSYSTFGIPLIHGWLASWSSPEHTGMTRIAQFHEDIQLLPFRKQELEDRIMRGESLTIDEEQNMADIQAIENFVDIENATQLSPFGLTQLTTHLAPGSVSILFRNDHFSTLYKHPQSHQLFTLVTDAGYANHAEVVWESLVDVTGFNTEFLAGDFRAVGHGPSSATGPTSPAGPRTSSTAANGTPPGHEAAQSPLSPQEQSDADYAYALSLQFQEEEQRERTESGQNPNGGSGAGPGPGNRNSVPVRLTGPAAHMDNPPARSSSTGLRTRPPPGNAGSDDPNAPPPPYEQAAGGPRYSPPTGRPTFDDIQIDPYTANNQNSRNRYSQPPVNTNRYSSDRNRNKDCIMM</sequence>
<evidence type="ECO:0000256" key="1">
    <source>
        <dbReference type="SAM" id="MobiDB-lite"/>
    </source>
</evidence>
<dbReference type="PANTHER" id="PTHR18063:SF6">
    <property type="entry name" value="UBIQUITIN CARBOXYL-TERMINAL HYDROLASE"/>
    <property type="match status" value="1"/>
</dbReference>
<dbReference type="GO" id="GO:0071108">
    <property type="term" value="P:protein K48-linked deubiquitination"/>
    <property type="evidence" value="ECO:0007669"/>
    <property type="project" value="TreeGrafter"/>
</dbReference>
<feature type="compositionally biased region" description="Basic and acidic residues" evidence="1">
    <location>
        <begin position="352"/>
        <end position="361"/>
    </location>
</feature>
<organism evidence="3 4">
    <name type="scientific">Penicillium daleae</name>
    <dbReference type="NCBI Taxonomy" id="63821"/>
    <lineage>
        <taxon>Eukaryota</taxon>
        <taxon>Fungi</taxon>
        <taxon>Dikarya</taxon>
        <taxon>Ascomycota</taxon>
        <taxon>Pezizomycotina</taxon>
        <taxon>Eurotiomycetes</taxon>
        <taxon>Eurotiomycetidae</taxon>
        <taxon>Eurotiales</taxon>
        <taxon>Aspergillaceae</taxon>
        <taxon>Penicillium</taxon>
    </lineage>
</organism>
<dbReference type="GO" id="GO:0071944">
    <property type="term" value="C:cell periphery"/>
    <property type="evidence" value="ECO:0007669"/>
    <property type="project" value="TreeGrafter"/>
</dbReference>
<feature type="compositionally biased region" description="Polar residues" evidence="1">
    <location>
        <begin position="184"/>
        <end position="194"/>
    </location>
</feature>
<dbReference type="InterPro" id="IPR033979">
    <property type="entry name" value="MINDY_domain"/>
</dbReference>
<feature type="compositionally biased region" description="Polar residues" evidence="1">
    <location>
        <begin position="839"/>
        <end position="859"/>
    </location>
</feature>
<reference evidence="3" key="2">
    <citation type="journal article" date="2023" name="IMA Fungus">
        <title>Comparative genomic study of the Penicillium genus elucidates a diverse pangenome and 15 lateral gene transfer events.</title>
        <authorList>
            <person name="Petersen C."/>
            <person name="Sorensen T."/>
            <person name="Nielsen M.R."/>
            <person name="Sondergaard T.E."/>
            <person name="Sorensen J.L."/>
            <person name="Fitzpatrick D.A."/>
            <person name="Frisvad J.C."/>
            <person name="Nielsen K.L."/>
        </authorList>
    </citation>
    <scope>NUCLEOTIDE SEQUENCE</scope>
    <source>
        <strain evidence="3">IBT 16125</strain>
    </source>
</reference>
<feature type="region of interest" description="Disordered" evidence="1">
    <location>
        <begin position="211"/>
        <end position="246"/>
    </location>
</feature>
<feature type="compositionally biased region" description="Gly residues" evidence="1">
    <location>
        <begin position="752"/>
        <end position="762"/>
    </location>
</feature>
<dbReference type="RefSeq" id="XP_056771104.1">
    <property type="nucleotide sequence ID" value="XM_056906997.1"/>
</dbReference>
<feature type="domain" description="MINDY deubiquitinase" evidence="2">
    <location>
        <begin position="400"/>
        <end position="679"/>
    </location>
</feature>
<reference evidence="3" key="1">
    <citation type="submission" date="2022-12" db="EMBL/GenBank/DDBJ databases">
        <authorList>
            <person name="Petersen C."/>
        </authorList>
    </citation>
    <scope>NUCLEOTIDE SEQUENCE</scope>
    <source>
        <strain evidence="3">IBT 16125</strain>
    </source>
</reference>
<accession>A0AAD6CHD6</accession>
<feature type="region of interest" description="Disordered" evidence="1">
    <location>
        <begin position="685"/>
        <end position="725"/>
    </location>
</feature>
<feature type="compositionally biased region" description="Polar residues" evidence="1">
    <location>
        <begin position="131"/>
        <end position="158"/>
    </location>
</feature>
<dbReference type="GO" id="GO:0016807">
    <property type="term" value="F:cysteine-type carboxypeptidase activity"/>
    <property type="evidence" value="ECO:0007669"/>
    <property type="project" value="TreeGrafter"/>
</dbReference>
<dbReference type="AlphaFoldDB" id="A0AAD6CHD6"/>
<name>A0AAD6CHD6_9EURO</name>
<dbReference type="GO" id="GO:0005829">
    <property type="term" value="C:cytosol"/>
    <property type="evidence" value="ECO:0007669"/>
    <property type="project" value="TreeGrafter"/>
</dbReference>
<feature type="compositionally biased region" description="Polar residues" evidence="1">
    <location>
        <begin position="687"/>
        <end position="706"/>
    </location>
</feature>
<dbReference type="Proteomes" id="UP001213681">
    <property type="component" value="Unassembled WGS sequence"/>
</dbReference>
<dbReference type="EMBL" id="JAPVEA010000002">
    <property type="protein sequence ID" value="KAJ5462062.1"/>
    <property type="molecule type" value="Genomic_DNA"/>
</dbReference>
<feature type="region of interest" description="Disordered" evidence="1">
    <location>
        <begin position="1"/>
        <end position="194"/>
    </location>
</feature>
<feature type="region of interest" description="Disordered" evidence="1">
    <location>
        <begin position="272"/>
        <end position="306"/>
    </location>
</feature>
<dbReference type="GeneID" id="81597240"/>
<feature type="compositionally biased region" description="Pro residues" evidence="1">
    <location>
        <begin position="1"/>
        <end position="10"/>
    </location>
</feature>
<evidence type="ECO:0000313" key="4">
    <source>
        <dbReference type="Proteomes" id="UP001213681"/>
    </source>
</evidence>
<keyword evidence="4" id="KW-1185">Reference proteome</keyword>
<evidence type="ECO:0000259" key="2">
    <source>
        <dbReference type="Pfam" id="PF04424"/>
    </source>
</evidence>
<feature type="region of interest" description="Disordered" evidence="1">
    <location>
        <begin position="352"/>
        <end position="399"/>
    </location>
</feature>
<dbReference type="PANTHER" id="PTHR18063">
    <property type="entry name" value="NF-E2 INDUCIBLE PROTEIN"/>
    <property type="match status" value="1"/>
</dbReference>
<dbReference type="GO" id="GO:1990380">
    <property type="term" value="F:K48-linked deubiquitinase activity"/>
    <property type="evidence" value="ECO:0007669"/>
    <property type="project" value="InterPro"/>
</dbReference>
<feature type="compositionally biased region" description="Basic and acidic residues" evidence="1">
    <location>
        <begin position="217"/>
        <end position="227"/>
    </location>
</feature>
<dbReference type="InterPro" id="IPR007518">
    <property type="entry name" value="MINDY"/>
</dbReference>
<gene>
    <name evidence="3" type="ORF">N7458_003614</name>
</gene>
<dbReference type="GO" id="GO:0004843">
    <property type="term" value="F:cysteine-type deubiquitinase activity"/>
    <property type="evidence" value="ECO:0007669"/>
    <property type="project" value="InterPro"/>
</dbReference>
<feature type="region of interest" description="Disordered" evidence="1">
    <location>
        <begin position="326"/>
        <end position="345"/>
    </location>
</feature>
<comment type="caution">
    <text evidence="3">The sequence shown here is derived from an EMBL/GenBank/DDBJ whole genome shotgun (WGS) entry which is preliminary data.</text>
</comment>
<protein>
    <recommendedName>
        <fullName evidence="2">MINDY deubiquitinase domain-containing protein</fullName>
    </recommendedName>
</protein>